<dbReference type="InterPro" id="IPR032508">
    <property type="entry name" value="FecR_C"/>
</dbReference>
<sequence>MQINQKLVEKFFSGQCTAAEARMVSEYLADENNREIYLNSEEWEHFEPVEKVDEKISDRIYVNVIDHIHDKRETRRIRFRYLAYAASIALIATVGLVAYKLGSNRITNTSHSATNRIKPLTRIEKFITNTSTVKQTYTLPDGTIVELDPKSEVSYFPFDQGKRDVNLIGQALFRVHKDKTKPFTVFANNLATTALGTVFEITAFKKGLYTKVRLIEGKVVVKPQNKLLSAGVETVYLLPGKVFTVNTQTYAASVKPFTVVAPKKLETLDSGKAIVTEAAIVFDNEPLSEVFNTLETKLNIKINYTANQLNKKVFTGQYEFGRDDIDAFLNMLCSLNNLTVDKTDVGYTIKKIK</sequence>
<reference evidence="4 5" key="1">
    <citation type="submission" date="2014-10" db="EMBL/GenBank/DDBJ databases">
        <title>Pedobacter Kyungheensis.</title>
        <authorList>
            <person name="Anderson B.M."/>
            <person name="Newman J.D."/>
        </authorList>
    </citation>
    <scope>NUCLEOTIDE SEQUENCE [LARGE SCALE GENOMIC DNA]</scope>
    <source>
        <strain evidence="4 5">KACC 16221</strain>
    </source>
</reference>
<feature type="domain" description="FecR protein" evidence="2">
    <location>
        <begin position="132"/>
        <end position="219"/>
    </location>
</feature>
<gene>
    <name evidence="4" type="ORF">OC25_19725</name>
</gene>
<evidence type="ECO:0000313" key="5">
    <source>
        <dbReference type="Proteomes" id="UP000031246"/>
    </source>
</evidence>
<organism evidence="4 5">
    <name type="scientific">Pedobacter kyungheensis</name>
    <dbReference type="NCBI Taxonomy" id="1069985"/>
    <lineage>
        <taxon>Bacteria</taxon>
        <taxon>Pseudomonadati</taxon>
        <taxon>Bacteroidota</taxon>
        <taxon>Sphingobacteriia</taxon>
        <taxon>Sphingobacteriales</taxon>
        <taxon>Sphingobacteriaceae</taxon>
        <taxon>Pedobacter</taxon>
    </lineage>
</organism>
<comment type="caution">
    <text evidence="4">The sequence shown here is derived from an EMBL/GenBank/DDBJ whole genome shotgun (WGS) entry which is preliminary data.</text>
</comment>
<feature type="transmembrane region" description="Helical" evidence="1">
    <location>
        <begin position="81"/>
        <end position="102"/>
    </location>
</feature>
<dbReference type="Gene3D" id="2.60.120.1440">
    <property type="match status" value="1"/>
</dbReference>
<dbReference type="Proteomes" id="UP000031246">
    <property type="component" value="Unassembled WGS sequence"/>
</dbReference>
<keyword evidence="1" id="KW-0472">Membrane</keyword>
<feature type="domain" description="Protein FecR C-terminal" evidence="3">
    <location>
        <begin position="280"/>
        <end position="342"/>
    </location>
</feature>
<dbReference type="InterPro" id="IPR006860">
    <property type="entry name" value="FecR"/>
</dbReference>
<keyword evidence="5" id="KW-1185">Reference proteome</keyword>
<dbReference type="PANTHER" id="PTHR30273">
    <property type="entry name" value="PERIPLASMIC SIGNAL SENSOR AND SIGMA FACTOR ACTIVATOR FECR-RELATED"/>
    <property type="match status" value="1"/>
</dbReference>
<keyword evidence="1" id="KW-1133">Transmembrane helix</keyword>
<dbReference type="OrthoDB" id="934696at2"/>
<dbReference type="Pfam" id="PF16344">
    <property type="entry name" value="FecR_C"/>
    <property type="match status" value="1"/>
</dbReference>
<dbReference type="RefSeq" id="WP_039479695.1">
    <property type="nucleotide sequence ID" value="NZ_JSYN01000026.1"/>
</dbReference>
<dbReference type="InterPro" id="IPR012373">
    <property type="entry name" value="Ferrdict_sens_TM"/>
</dbReference>
<accession>A0A0C1FJ70</accession>
<evidence type="ECO:0000256" key="1">
    <source>
        <dbReference type="SAM" id="Phobius"/>
    </source>
</evidence>
<proteinExistence type="predicted"/>
<dbReference type="PANTHER" id="PTHR30273:SF2">
    <property type="entry name" value="PROTEIN FECR"/>
    <property type="match status" value="1"/>
</dbReference>
<evidence type="ECO:0008006" key="6">
    <source>
        <dbReference type="Google" id="ProtNLM"/>
    </source>
</evidence>
<protein>
    <recommendedName>
        <fullName evidence="6">FecR protein domain-containing protein</fullName>
    </recommendedName>
</protein>
<dbReference type="AlphaFoldDB" id="A0A0C1FJ70"/>
<evidence type="ECO:0000259" key="2">
    <source>
        <dbReference type="Pfam" id="PF04773"/>
    </source>
</evidence>
<dbReference type="GO" id="GO:0016989">
    <property type="term" value="F:sigma factor antagonist activity"/>
    <property type="evidence" value="ECO:0007669"/>
    <property type="project" value="TreeGrafter"/>
</dbReference>
<dbReference type="Gene3D" id="3.55.50.30">
    <property type="match status" value="1"/>
</dbReference>
<keyword evidence="1" id="KW-0812">Transmembrane</keyword>
<dbReference type="Pfam" id="PF04773">
    <property type="entry name" value="FecR"/>
    <property type="match status" value="1"/>
</dbReference>
<name>A0A0C1FJ70_9SPHI</name>
<evidence type="ECO:0000313" key="4">
    <source>
        <dbReference type="EMBL" id="KIA91848.1"/>
    </source>
</evidence>
<evidence type="ECO:0000259" key="3">
    <source>
        <dbReference type="Pfam" id="PF16344"/>
    </source>
</evidence>
<dbReference type="PIRSF" id="PIRSF018266">
    <property type="entry name" value="FecR"/>
    <property type="match status" value="1"/>
</dbReference>
<dbReference type="EMBL" id="JSYN01000026">
    <property type="protein sequence ID" value="KIA91848.1"/>
    <property type="molecule type" value="Genomic_DNA"/>
</dbReference>